<accession>A0A2S1SVH1</accession>
<dbReference type="EMBL" id="CP029188">
    <property type="protein sequence ID" value="AWI30403.1"/>
    <property type="molecule type" value="Genomic_DNA"/>
</dbReference>
<keyword evidence="2" id="KW-1185">Reference proteome</keyword>
<protein>
    <submittedName>
        <fullName evidence="1">Uncharacterized protein</fullName>
    </submittedName>
</protein>
<reference evidence="1 2" key="1">
    <citation type="submission" date="2018-05" db="EMBL/GenBank/DDBJ databases">
        <title>Complete genome sequence of sponge-derived Streptomyces sp. HNM0039.</title>
        <authorList>
            <person name="Huang X."/>
            <person name="Zhou S."/>
        </authorList>
    </citation>
    <scope>NUCLEOTIDE SEQUENCE [LARGE SCALE GENOMIC DNA]</scope>
    <source>
        <strain evidence="1 2">HNM0039</strain>
    </source>
</reference>
<organism evidence="1 2">
    <name type="scientific">Streptomyces tirandamycinicus</name>
    <dbReference type="NCBI Taxonomy" id="2174846"/>
    <lineage>
        <taxon>Bacteria</taxon>
        <taxon>Bacillati</taxon>
        <taxon>Actinomycetota</taxon>
        <taxon>Actinomycetes</taxon>
        <taxon>Kitasatosporales</taxon>
        <taxon>Streptomycetaceae</taxon>
        <taxon>Streptomyces</taxon>
    </lineage>
</organism>
<dbReference type="KEGG" id="stir:DDW44_17680"/>
<gene>
    <name evidence="1" type="ORF">DDW44_17680</name>
</gene>
<dbReference type="RefSeq" id="WP_108907036.1">
    <property type="nucleotide sequence ID" value="NZ_CP029188.1"/>
</dbReference>
<evidence type="ECO:0000313" key="1">
    <source>
        <dbReference type="EMBL" id="AWI30403.1"/>
    </source>
</evidence>
<sequence>MQTEAIAALAASGAAVLGVPAALVVGMRQARAAHRAAELTAHAAHSQARKSARREASVAFVLAAEAAFDECMRMFESRDPIEEYLDPIMKRVLGDVSRACTVIRLEGPEELAQKATTVMHALHALARRGARRQRTAHAWHALKQAAESSDAISAAIGELCEASGPDDPRVSAAWQTIADAGIVTPRLVSPLRGGLRIGGPQPAIKPVGMLEARDQVMKTLKVFIDAVRAHLDEAPVGRT</sequence>
<name>A0A2S1SVH1_9ACTN</name>
<dbReference type="Proteomes" id="UP000244900">
    <property type="component" value="Chromosome"/>
</dbReference>
<proteinExistence type="predicted"/>
<evidence type="ECO:0000313" key="2">
    <source>
        <dbReference type="Proteomes" id="UP000244900"/>
    </source>
</evidence>
<dbReference type="AlphaFoldDB" id="A0A2S1SVH1"/>